<feature type="region of interest" description="Disordered" evidence="1">
    <location>
        <begin position="90"/>
        <end position="116"/>
    </location>
</feature>
<dbReference type="HOGENOM" id="CLU_1397672_0_0_1"/>
<dbReference type="AlphaFoldDB" id="N6TU30"/>
<organism evidence="2">
    <name type="scientific">Dendroctonus ponderosae</name>
    <name type="common">Mountain pine beetle</name>
    <dbReference type="NCBI Taxonomy" id="77166"/>
    <lineage>
        <taxon>Eukaryota</taxon>
        <taxon>Metazoa</taxon>
        <taxon>Ecdysozoa</taxon>
        <taxon>Arthropoda</taxon>
        <taxon>Hexapoda</taxon>
        <taxon>Insecta</taxon>
        <taxon>Pterygota</taxon>
        <taxon>Neoptera</taxon>
        <taxon>Endopterygota</taxon>
        <taxon>Coleoptera</taxon>
        <taxon>Polyphaga</taxon>
        <taxon>Cucujiformia</taxon>
        <taxon>Curculionidae</taxon>
        <taxon>Scolytinae</taxon>
        <taxon>Dendroctonus</taxon>
    </lineage>
</organism>
<name>N6TU30_DENPD</name>
<feature type="non-terminal residue" evidence="2">
    <location>
        <position position="1"/>
    </location>
</feature>
<protein>
    <submittedName>
        <fullName evidence="2">Uncharacterized protein</fullName>
    </submittedName>
</protein>
<reference evidence="2" key="1">
    <citation type="journal article" date="2013" name="Genome Biol.">
        <title>Draft genome of the mountain pine beetle, Dendroctonus ponderosae Hopkins, a major forest pest.</title>
        <authorList>
            <person name="Keeling C.I."/>
            <person name="Yuen M.M."/>
            <person name="Liao N.Y."/>
            <person name="Docking T.R."/>
            <person name="Chan S.K."/>
            <person name="Taylor G.A."/>
            <person name="Palmquist D.L."/>
            <person name="Jackman S.D."/>
            <person name="Nguyen A."/>
            <person name="Li M."/>
            <person name="Henderson H."/>
            <person name="Janes J.K."/>
            <person name="Zhao Y."/>
            <person name="Pandoh P."/>
            <person name="Moore R."/>
            <person name="Sperling F.A."/>
            <person name="Huber D.P."/>
            <person name="Birol I."/>
            <person name="Jones S.J."/>
            <person name="Bohlmann J."/>
        </authorList>
    </citation>
    <scope>NUCLEOTIDE SEQUENCE</scope>
</reference>
<evidence type="ECO:0000313" key="2">
    <source>
        <dbReference type="EMBL" id="ENN72770.1"/>
    </source>
</evidence>
<evidence type="ECO:0000256" key="1">
    <source>
        <dbReference type="SAM" id="MobiDB-lite"/>
    </source>
</evidence>
<accession>N6TU30</accession>
<proteinExistence type="predicted"/>
<dbReference type="EMBL" id="KB741211">
    <property type="protein sequence ID" value="ENN72770.1"/>
    <property type="molecule type" value="Genomic_DNA"/>
</dbReference>
<gene>
    <name evidence="2" type="ORF">YQE_10575</name>
</gene>
<sequence>MHVRANSRSVWNEIKKNSFRDRSHYCTMMLLPSDVRLIACESSLRAMVFFGARLPFCPDPNEMKSSDLPRAFDNGAARFAGAQWRFARLRGRSVGRGRPRGGRQPAPRSRRRRHATPAAAARLSAALFSAAIPPCRPQSAAAAASRVPDRSVWRPVRVAPLQPAGFEERGRPKPCTCRKLSHFGTGCVHLSGSPE</sequence>
<feature type="compositionally biased region" description="Basic residues" evidence="1">
    <location>
        <begin position="90"/>
        <end position="101"/>
    </location>
</feature>